<dbReference type="SMART" id="SM00320">
    <property type="entry name" value="WD40"/>
    <property type="match status" value="5"/>
</dbReference>
<dbReference type="InterPro" id="IPR050630">
    <property type="entry name" value="WD_repeat_EMAP"/>
</dbReference>
<dbReference type="SMART" id="SM00228">
    <property type="entry name" value="PDZ"/>
    <property type="match status" value="1"/>
</dbReference>
<dbReference type="InterPro" id="IPR011044">
    <property type="entry name" value="Quino_amine_DH_bsu"/>
</dbReference>
<dbReference type="InterPro" id="IPR015943">
    <property type="entry name" value="WD40/YVTN_repeat-like_dom_sf"/>
</dbReference>
<dbReference type="Gene3D" id="3.40.50.1460">
    <property type="match status" value="1"/>
</dbReference>
<dbReference type="Proteomes" id="UP000682802">
    <property type="component" value="Chromosome 1"/>
</dbReference>
<accession>A0ABX8GY71</accession>
<feature type="domain" description="PDZ" evidence="4">
    <location>
        <begin position="481"/>
        <end position="558"/>
    </location>
</feature>
<feature type="repeat" description="WD" evidence="3">
    <location>
        <begin position="33"/>
        <end position="72"/>
    </location>
</feature>
<keyword evidence="1 3" id="KW-0853">WD repeat</keyword>
<evidence type="ECO:0000313" key="6">
    <source>
        <dbReference type="Proteomes" id="UP000682802"/>
    </source>
</evidence>
<keyword evidence="2" id="KW-0677">Repeat</keyword>
<evidence type="ECO:0000256" key="1">
    <source>
        <dbReference type="ARBA" id="ARBA00022574"/>
    </source>
</evidence>
<evidence type="ECO:0000256" key="2">
    <source>
        <dbReference type="ARBA" id="ARBA00022737"/>
    </source>
</evidence>
<dbReference type="Gene3D" id="2.130.10.10">
    <property type="entry name" value="YVTN repeat-like/Quinoprotein amine dehydrogenase"/>
    <property type="match status" value="1"/>
</dbReference>
<protein>
    <submittedName>
        <fullName evidence="5">Caspase family protein</fullName>
    </submittedName>
</protein>
<proteinExistence type="predicted"/>
<sequence length="1018" mass="115944">MTIVSKRFLLITLFYLLYGKIYAQEDIHLRLSNEMHLEEMTDICTSSKFYVTTSQDKTVKVWDSTNGTLIKTLRVPIGNLLVGKLFACAFSEDEKELIVSGFTGQNKQSKNIYIFDTQEWEIKQVIKGIPNVVSDLNINSKNGDLIVSMYGINEVLIYQKNGRAYSLLKKIDDFGDETRDIDFGPQHRLFITCLDGFIYQYDEQYKLYNKIQAQYESPRGLSFTSDKEYFTVFYLNSEKISHYKIDATFNIKLENEIIIKNVYRINAIKHNQKNELLVAINDTVSKERPNLVVISNDGLGKQNTQKIGHAAITMIEEYHDNYIFLTSLPEIVFVDHKLKEKYIKKSKGLNFYQNEITDFKINKEANVLSFFNGSTKMFFDISTRSFVPSAKDVIYTSSDTRGDIKIENWKYSMQPVINGDTVTFLKEYEFCQAVDITLDGKFIAMGTHRGLYYLTKDKKIVWHIDVPSPIINVIITKNQDKLVTFSQDGSVRWYSTKFEKREGVTLSKVNIDGLAYKAGIRPDDVILTVNGSKINSKEELRPLIRRKGSYTFKVSRNGAIKTVIIDKNKPKFGIFYAPPKMNEYLLSLFISPEDSKWIFYTSKGYYDTAIGAEKYLGWHVNVSDDKVYFYDVSRLRNLYYAPDTINKYIETSTHTFTSRSIDTKEVLENLPPVVKIKYPRADEPVSTNTIALEYTAQSINGAEIEEVKVLIDGGTFEQTRGLKVKKGEVNLLEVTLPKNDCLLQVIAKNKNGWSEPSSVKVKWNGDVENEPKPNLYLLAIGVSNYKLDHLDLKYGSKDASDFKQLIDTQKSGLFQDIKVKLLTDNEATKGNILDALEWIQNETTQKDVAMIFVAGHGMNDRNGAFYYLPHDADLNSIRRTCLFFGEFQYTISTIPGKVVMFIDTCHSGNVLNGTRSVNTNITKAINELSDVENGAIVFTSSTGNQLSVESDQWKNGAFTKALLDGLGGEADLNNQGVIYIKSLDWYLSRRVKELTSGRQSPTTIIPYGVPNFPIFIDN</sequence>
<dbReference type="SUPFAM" id="SSF50969">
    <property type="entry name" value="YVTN repeat-like/Quinoprotein amine dehydrogenase"/>
    <property type="match status" value="1"/>
</dbReference>
<evidence type="ECO:0000313" key="5">
    <source>
        <dbReference type="EMBL" id="QWG08282.1"/>
    </source>
</evidence>
<dbReference type="InterPro" id="IPR036034">
    <property type="entry name" value="PDZ_sf"/>
</dbReference>
<reference evidence="5 6" key="1">
    <citation type="submission" date="2021-05" db="EMBL/GenBank/DDBJ databases">
        <title>Comparative genomic studies on the polysaccharide-degrading batcterial strains of the Flammeovirga genus.</title>
        <authorList>
            <person name="Zewei F."/>
            <person name="Zheng Z."/>
            <person name="Yu L."/>
            <person name="Ruyue G."/>
            <person name="Yanhong M."/>
            <person name="Yuanyuan C."/>
            <person name="Jingyan G."/>
            <person name="Wenjun H."/>
        </authorList>
    </citation>
    <scope>NUCLEOTIDE SEQUENCE [LARGE SCALE GENOMIC DNA]</scope>
    <source>
        <strain evidence="5 6">YS10</strain>
    </source>
</reference>
<dbReference type="InterPro" id="IPR011600">
    <property type="entry name" value="Pept_C14_caspase"/>
</dbReference>
<keyword evidence="6" id="KW-1185">Reference proteome</keyword>
<dbReference type="EMBL" id="CP076128">
    <property type="protein sequence ID" value="QWG08282.1"/>
    <property type="molecule type" value="Genomic_DNA"/>
</dbReference>
<dbReference type="Pfam" id="PF17820">
    <property type="entry name" value="PDZ_6"/>
    <property type="match status" value="1"/>
</dbReference>
<dbReference type="InterPro" id="IPR041489">
    <property type="entry name" value="PDZ_6"/>
</dbReference>
<dbReference type="InterPro" id="IPR029030">
    <property type="entry name" value="Caspase-like_dom_sf"/>
</dbReference>
<evidence type="ECO:0000259" key="4">
    <source>
        <dbReference type="SMART" id="SM00228"/>
    </source>
</evidence>
<dbReference type="RefSeq" id="WP_144075653.1">
    <property type="nucleotide sequence ID" value="NZ_CP076128.1"/>
</dbReference>
<dbReference type="PANTHER" id="PTHR13720">
    <property type="entry name" value="WD-40 REPEAT PROTEIN"/>
    <property type="match status" value="1"/>
</dbReference>
<name>A0ABX8GY71_9BACT</name>
<dbReference type="SUPFAM" id="SSF50156">
    <property type="entry name" value="PDZ domain-like"/>
    <property type="match status" value="1"/>
</dbReference>
<dbReference type="Gene3D" id="2.30.42.10">
    <property type="match status" value="1"/>
</dbReference>
<organism evidence="5 6">
    <name type="scientific">Flammeovirga kamogawensis</name>
    <dbReference type="NCBI Taxonomy" id="373891"/>
    <lineage>
        <taxon>Bacteria</taxon>
        <taxon>Pseudomonadati</taxon>
        <taxon>Bacteroidota</taxon>
        <taxon>Cytophagia</taxon>
        <taxon>Cytophagales</taxon>
        <taxon>Flammeovirgaceae</taxon>
        <taxon>Flammeovirga</taxon>
    </lineage>
</organism>
<dbReference type="InterPro" id="IPR001680">
    <property type="entry name" value="WD40_rpt"/>
</dbReference>
<dbReference type="Pfam" id="PF00656">
    <property type="entry name" value="Peptidase_C14"/>
    <property type="match status" value="1"/>
</dbReference>
<dbReference type="PROSITE" id="PS50082">
    <property type="entry name" value="WD_REPEATS_2"/>
    <property type="match status" value="1"/>
</dbReference>
<gene>
    <name evidence="5" type="ORF">KM029_04925</name>
</gene>
<dbReference type="InterPro" id="IPR001478">
    <property type="entry name" value="PDZ"/>
</dbReference>
<evidence type="ECO:0000256" key="3">
    <source>
        <dbReference type="PROSITE-ProRule" id="PRU00221"/>
    </source>
</evidence>
<dbReference type="SUPFAM" id="SSF52129">
    <property type="entry name" value="Caspase-like"/>
    <property type="match status" value="1"/>
</dbReference>
<dbReference type="PANTHER" id="PTHR13720:SF33">
    <property type="entry name" value="HELP DOMAIN-CONTAINING PROTEIN"/>
    <property type="match status" value="1"/>
</dbReference>